<feature type="chain" id="PRO_5020372733" evidence="2">
    <location>
        <begin position="19"/>
        <end position="181"/>
    </location>
</feature>
<feature type="region of interest" description="Disordered" evidence="1">
    <location>
        <begin position="99"/>
        <end position="142"/>
    </location>
</feature>
<accession>A0A4S4ARX8</accession>
<reference evidence="4 5" key="1">
    <citation type="submission" date="2019-04" db="EMBL/GenBank/DDBJ databases">
        <title>Azoarcus rhizosphaerae sp. nov. isolated from rhizosphere of Ficus religiosa.</title>
        <authorList>
            <person name="Lin S.-Y."/>
            <person name="Hameed A."/>
            <person name="Hsu Y.-H."/>
            <person name="Young C.-C."/>
        </authorList>
    </citation>
    <scope>NUCLEOTIDE SEQUENCE [LARGE SCALE GENOMIC DNA]</scope>
    <source>
        <strain evidence="4 5">CC-YHH848</strain>
    </source>
</reference>
<dbReference type="OrthoDB" id="5298561at2"/>
<feature type="region of interest" description="Disordered" evidence="1">
    <location>
        <begin position="52"/>
        <end position="86"/>
    </location>
</feature>
<sequence>MRKLLLSLLTVFAASAHAQVYKCVDAEGRVTYTNDRTSMQGCTVLKQDLPVSSVPVPERTPSPQATPGGFPRVAPDTQRERDGTRREILQTELAKEQEALAEARKALAEEEARDTPEDRNAPKRTTRTITTPDGGKKTVVDVGPATINLAKREARLQPFKDKAELHQRNVEAIQRELQELR</sequence>
<feature type="compositionally biased region" description="Basic and acidic residues" evidence="1">
    <location>
        <begin position="77"/>
        <end position="86"/>
    </location>
</feature>
<gene>
    <name evidence="4" type="ORF">E6O51_10535</name>
</gene>
<evidence type="ECO:0000313" key="5">
    <source>
        <dbReference type="Proteomes" id="UP000307956"/>
    </source>
</evidence>
<feature type="signal peptide" evidence="2">
    <location>
        <begin position="1"/>
        <end position="18"/>
    </location>
</feature>
<dbReference type="InterPro" id="IPR025392">
    <property type="entry name" value="DUF4124"/>
</dbReference>
<keyword evidence="2" id="KW-0732">Signal</keyword>
<keyword evidence="5" id="KW-1185">Reference proteome</keyword>
<proteinExistence type="predicted"/>
<protein>
    <submittedName>
        <fullName evidence="4">DUF4124 domain-containing protein</fullName>
    </submittedName>
</protein>
<comment type="caution">
    <text evidence="4">The sequence shown here is derived from an EMBL/GenBank/DDBJ whole genome shotgun (WGS) entry which is preliminary data.</text>
</comment>
<evidence type="ECO:0000256" key="2">
    <source>
        <dbReference type="SAM" id="SignalP"/>
    </source>
</evidence>
<dbReference type="Pfam" id="PF13511">
    <property type="entry name" value="DUF4124"/>
    <property type="match status" value="1"/>
</dbReference>
<feature type="domain" description="DUF4124" evidence="3">
    <location>
        <begin position="8"/>
        <end position="65"/>
    </location>
</feature>
<dbReference type="EMBL" id="SSOD01000007">
    <property type="protein sequence ID" value="THF61250.1"/>
    <property type="molecule type" value="Genomic_DNA"/>
</dbReference>
<dbReference type="Proteomes" id="UP000307956">
    <property type="component" value="Unassembled WGS sequence"/>
</dbReference>
<dbReference type="RefSeq" id="WP_136384955.1">
    <property type="nucleotide sequence ID" value="NZ_SSOD01000007.1"/>
</dbReference>
<evidence type="ECO:0000256" key="1">
    <source>
        <dbReference type="SAM" id="MobiDB-lite"/>
    </source>
</evidence>
<name>A0A4S4ARX8_9RHOO</name>
<feature type="compositionally biased region" description="Basic and acidic residues" evidence="1">
    <location>
        <begin position="99"/>
        <end position="121"/>
    </location>
</feature>
<organism evidence="4 5">
    <name type="scientific">Pseudothauera rhizosphaerae</name>
    <dbReference type="NCBI Taxonomy" id="2565932"/>
    <lineage>
        <taxon>Bacteria</taxon>
        <taxon>Pseudomonadati</taxon>
        <taxon>Pseudomonadota</taxon>
        <taxon>Betaproteobacteria</taxon>
        <taxon>Rhodocyclales</taxon>
        <taxon>Zoogloeaceae</taxon>
        <taxon>Pseudothauera</taxon>
    </lineage>
</organism>
<dbReference type="AlphaFoldDB" id="A0A4S4ARX8"/>
<evidence type="ECO:0000313" key="4">
    <source>
        <dbReference type="EMBL" id="THF61250.1"/>
    </source>
</evidence>
<evidence type="ECO:0000259" key="3">
    <source>
        <dbReference type="Pfam" id="PF13511"/>
    </source>
</evidence>